<keyword evidence="2" id="KW-1185">Reference proteome</keyword>
<dbReference type="InterPro" id="IPR003890">
    <property type="entry name" value="MIF4G-like_typ-3"/>
</dbReference>
<gene>
    <name evidence="3" type="primary">LOC104233099</name>
</gene>
<sequence length="492" mass="56111">MKQEVESELFGEDANRGHAYTDTTGDYRYEGRECIRYTRDQLLNLRKVVNISGDILKFKQEVQSELFGEDARRGHADTNTTGDSRFDGRVSFRYKLLKRRKVRKNSKDVLKFKQEVESELFGEVVDRGSADADVLIQSQIRYSEPDTPENRELGGQFNSRHQEANEYNWQEQFSPQFARTQISPNQRGGPSPALIKAELPCSVPQISNLFGKYHVLNTATGILHNPTLKKFDLLKNQLVDSRITSVYILKGVISLIFDEAVLEPTFCPMYAQLCSDLNENLPPFPSVESGGKEIMFKRVIWNKCQEAFEVVDKLREEVRQMTAPEQDSEGKDKERLIKLLTLGNTRLIGELLKQKLVPEKIALDILQELLWYDHKSCLAEQNVEAICLFFNNIGKLLDENKKSRHINDIYVNLLRKLSTNPQLTPRLRFMVCDVLDLRANNWVPRQEEMKAKTITEKSLGLRPATASIKSSPGAQGSLRPGGFLSIGQARVV</sequence>
<dbReference type="AlphaFoldDB" id="A0A1U7XE28"/>
<reference evidence="3" key="2">
    <citation type="submission" date="2025-08" db="UniProtKB">
        <authorList>
            <consortium name="RefSeq"/>
        </authorList>
    </citation>
    <scope>IDENTIFICATION</scope>
    <source>
        <tissue evidence="3">Leaf</tissue>
    </source>
</reference>
<dbReference type="STRING" id="4096.A0A1U7XE28"/>
<dbReference type="GO" id="GO:0003743">
    <property type="term" value="F:translation initiation factor activity"/>
    <property type="evidence" value="ECO:0007669"/>
    <property type="project" value="TreeGrafter"/>
</dbReference>
<dbReference type="GO" id="GO:0016281">
    <property type="term" value="C:eukaryotic translation initiation factor 4F complex"/>
    <property type="evidence" value="ECO:0007669"/>
    <property type="project" value="TreeGrafter"/>
</dbReference>
<proteinExistence type="predicted"/>
<dbReference type="Pfam" id="PF02854">
    <property type="entry name" value="MIF4G"/>
    <property type="match status" value="1"/>
</dbReference>
<dbReference type="Proteomes" id="UP000189701">
    <property type="component" value="Unplaced"/>
</dbReference>
<feature type="domain" description="MIF4G" evidence="1">
    <location>
        <begin position="216"/>
        <end position="441"/>
    </location>
</feature>
<dbReference type="PANTHER" id="PTHR23253:SF58">
    <property type="entry name" value="EUKARYOTIC TRANSLATION INITIATION FACTOR-LIKE"/>
    <property type="match status" value="1"/>
</dbReference>
<evidence type="ECO:0000313" key="2">
    <source>
        <dbReference type="Proteomes" id="UP000189701"/>
    </source>
</evidence>
<dbReference type="Gene3D" id="1.25.40.180">
    <property type="match status" value="1"/>
</dbReference>
<reference evidence="2" key="1">
    <citation type="journal article" date="2013" name="Genome Biol.">
        <title>Reference genomes and transcriptomes of Nicotiana sylvestris and Nicotiana tomentosiformis.</title>
        <authorList>
            <person name="Sierro N."/>
            <person name="Battey J.N."/>
            <person name="Ouadi S."/>
            <person name="Bovet L."/>
            <person name="Goepfert S."/>
            <person name="Bakaher N."/>
            <person name="Peitsch M.C."/>
            <person name="Ivanov N.V."/>
        </authorList>
    </citation>
    <scope>NUCLEOTIDE SEQUENCE [LARGE SCALE GENOMIC DNA]</scope>
</reference>
<dbReference type="PANTHER" id="PTHR23253">
    <property type="entry name" value="EUKARYOTIC TRANSLATION INITIATION FACTOR 4 GAMMA"/>
    <property type="match status" value="1"/>
</dbReference>
<dbReference type="SUPFAM" id="SSF48371">
    <property type="entry name" value="ARM repeat"/>
    <property type="match status" value="1"/>
</dbReference>
<organism evidence="2 3">
    <name type="scientific">Nicotiana sylvestris</name>
    <name type="common">Wood tobacco</name>
    <name type="synonym">South American tobacco</name>
    <dbReference type="NCBI Taxonomy" id="4096"/>
    <lineage>
        <taxon>Eukaryota</taxon>
        <taxon>Viridiplantae</taxon>
        <taxon>Streptophyta</taxon>
        <taxon>Embryophyta</taxon>
        <taxon>Tracheophyta</taxon>
        <taxon>Spermatophyta</taxon>
        <taxon>Magnoliopsida</taxon>
        <taxon>eudicotyledons</taxon>
        <taxon>Gunneridae</taxon>
        <taxon>Pentapetalae</taxon>
        <taxon>asterids</taxon>
        <taxon>lamiids</taxon>
        <taxon>Solanales</taxon>
        <taxon>Solanaceae</taxon>
        <taxon>Nicotianoideae</taxon>
        <taxon>Nicotianeae</taxon>
        <taxon>Nicotiana</taxon>
    </lineage>
</organism>
<dbReference type="SMART" id="SM00543">
    <property type="entry name" value="MIF4G"/>
    <property type="match status" value="1"/>
</dbReference>
<dbReference type="InterPro" id="IPR016024">
    <property type="entry name" value="ARM-type_fold"/>
</dbReference>
<evidence type="ECO:0000313" key="3">
    <source>
        <dbReference type="RefSeq" id="XP_009784710.1"/>
    </source>
</evidence>
<name>A0A1U7XE28_NICSY</name>
<evidence type="ECO:0000259" key="1">
    <source>
        <dbReference type="SMART" id="SM00543"/>
    </source>
</evidence>
<dbReference type="RefSeq" id="XP_009784710.1">
    <property type="nucleotide sequence ID" value="XM_009786408.1"/>
</dbReference>
<protein>
    <submittedName>
        <fullName evidence="3">Eukaryotic translation initiation factor isoform 4G-1-like</fullName>
    </submittedName>
</protein>
<dbReference type="GO" id="GO:0003729">
    <property type="term" value="F:mRNA binding"/>
    <property type="evidence" value="ECO:0007669"/>
    <property type="project" value="TreeGrafter"/>
</dbReference>
<dbReference type="eggNOG" id="KOG0401">
    <property type="taxonomic scope" value="Eukaryota"/>
</dbReference>
<accession>A0A1U7XE28</accession>